<dbReference type="InterPro" id="IPR040442">
    <property type="entry name" value="Pyrv_kinase-like_dom_sf"/>
</dbReference>
<dbReference type="EMBL" id="CP002959">
    <property type="protein sequence ID" value="AFM12984.1"/>
    <property type="molecule type" value="Genomic_DNA"/>
</dbReference>
<dbReference type="KEGG" id="tpx:Turpa_2340"/>
<protein>
    <recommendedName>
        <fullName evidence="2">phosphoenolpyruvate mutase</fullName>
        <ecNumber evidence="2">5.4.2.9</ecNumber>
    </recommendedName>
</protein>
<dbReference type="SUPFAM" id="SSF51621">
    <property type="entry name" value="Phosphoenolpyruvate/pyruvate domain"/>
    <property type="match status" value="1"/>
</dbReference>
<dbReference type="RefSeq" id="WP_014803490.1">
    <property type="nucleotide sequence ID" value="NC_018020.1"/>
</dbReference>
<dbReference type="InterPro" id="IPR015813">
    <property type="entry name" value="Pyrv/PenolPyrv_kinase-like_dom"/>
</dbReference>
<dbReference type="PANTHER" id="PTHR42905:SF7">
    <property type="entry name" value="PHOSPHOENOLPYRUVATE PHOSPHOMUTASE"/>
    <property type="match status" value="1"/>
</dbReference>
<feature type="domain" description="MobA-like NTP transferase" evidence="4">
    <location>
        <begin position="297"/>
        <end position="415"/>
    </location>
</feature>
<proteinExistence type="inferred from homology"/>
<dbReference type="NCBIfam" id="TIGR02320">
    <property type="entry name" value="PEP_mutase"/>
    <property type="match status" value="1"/>
</dbReference>
<dbReference type="HOGENOM" id="CLU_544759_0_0_12"/>
<dbReference type="Proteomes" id="UP000006048">
    <property type="component" value="Chromosome"/>
</dbReference>
<keyword evidence="1 5" id="KW-0413">Isomerase</keyword>
<comment type="similarity">
    <text evidence="3">Belongs to the isocitrate lyase/PEP mutase superfamily. PEP mutase family.</text>
</comment>
<dbReference type="Gene3D" id="3.90.550.10">
    <property type="entry name" value="Spore Coat Polysaccharide Biosynthesis Protein SpsA, Chain A"/>
    <property type="match status" value="1"/>
</dbReference>
<organism evidence="5 6">
    <name type="scientific">Turneriella parva (strain ATCC BAA-1111 / DSM 21527 / NCTC 11395 / H)</name>
    <name type="common">Leptospira parva</name>
    <dbReference type="NCBI Taxonomy" id="869212"/>
    <lineage>
        <taxon>Bacteria</taxon>
        <taxon>Pseudomonadati</taxon>
        <taxon>Spirochaetota</taxon>
        <taxon>Spirochaetia</taxon>
        <taxon>Leptospirales</taxon>
        <taxon>Leptospiraceae</taxon>
        <taxon>Turneriella</taxon>
    </lineage>
</organism>
<dbReference type="Gene3D" id="3.20.20.60">
    <property type="entry name" value="Phosphoenolpyruvate-binding domains"/>
    <property type="match status" value="1"/>
</dbReference>
<evidence type="ECO:0000256" key="1">
    <source>
        <dbReference type="ARBA" id="ARBA00023235"/>
    </source>
</evidence>
<evidence type="ECO:0000313" key="5">
    <source>
        <dbReference type="EMBL" id="AFM12984.1"/>
    </source>
</evidence>
<accession>I4B6S7</accession>
<dbReference type="AlphaFoldDB" id="I4B6S7"/>
<dbReference type="Pfam" id="PF12804">
    <property type="entry name" value="NTP_transf_3"/>
    <property type="match status" value="1"/>
</dbReference>
<dbReference type="SUPFAM" id="SSF53448">
    <property type="entry name" value="Nucleotide-diphospho-sugar transferases"/>
    <property type="match status" value="1"/>
</dbReference>
<evidence type="ECO:0000313" key="6">
    <source>
        <dbReference type="Proteomes" id="UP000006048"/>
    </source>
</evidence>
<evidence type="ECO:0000259" key="4">
    <source>
        <dbReference type="Pfam" id="PF12804"/>
    </source>
</evidence>
<dbReference type="CDD" id="cd00377">
    <property type="entry name" value="ICL_PEPM"/>
    <property type="match status" value="1"/>
</dbReference>
<dbReference type="InterPro" id="IPR012698">
    <property type="entry name" value="PEnolPyrv_PMutase_core"/>
</dbReference>
<dbReference type="Pfam" id="PF13714">
    <property type="entry name" value="PEP_mutase"/>
    <property type="match status" value="1"/>
</dbReference>
<reference evidence="5 6" key="1">
    <citation type="submission" date="2012-06" db="EMBL/GenBank/DDBJ databases">
        <title>The complete chromosome of genome of Turneriella parva DSM 21527.</title>
        <authorList>
            <consortium name="US DOE Joint Genome Institute (JGI-PGF)"/>
            <person name="Lucas S."/>
            <person name="Han J."/>
            <person name="Lapidus A."/>
            <person name="Bruce D."/>
            <person name="Goodwin L."/>
            <person name="Pitluck S."/>
            <person name="Peters L."/>
            <person name="Kyrpides N."/>
            <person name="Mavromatis K."/>
            <person name="Ivanova N."/>
            <person name="Mikhailova N."/>
            <person name="Chertkov O."/>
            <person name="Detter J.C."/>
            <person name="Tapia R."/>
            <person name="Han C."/>
            <person name="Land M."/>
            <person name="Hauser L."/>
            <person name="Markowitz V."/>
            <person name="Cheng J.-F."/>
            <person name="Hugenholtz P."/>
            <person name="Woyke T."/>
            <person name="Wu D."/>
            <person name="Gronow S."/>
            <person name="Wellnitz S."/>
            <person name="Brambilla E."/>
            <person name="Klenk H.-P."/>
            <person name="Eisen J.A."/>
        </authorList>
    </citation>
    <scope>NUCLEOTIDE SEQUENCE [LARGE SCALE GENOMIC DNA]</scope>
    <source>
        <strain evidence="6">ATCC BAA-1111 / DSM 21527 / NCTC 11395 / H</strain>
    </source>
</reference>
<dbReference type="EC" id="5.4.2.9" evidence="2"/>
<dbReference type="OrthoDB" id="8629576at2"/>
<dbReference type="PANTHER" id="PTHR42905">
    <property type="entry name" value="PHOSPHOENOLPYRUVATE CARBOXYLASE"/>
    <property type="match status" value="1"/>
</dbReference>
<sequence length="536" mass="58954">MLKKTTQLKNMLLSSELEFLMEAHNGLSAKIAEEAGFKGIWASGLSISAALGVRDNNEASWTQVLEVTEFMSDATKVPILLDGDTGYGNFNSMRRLVRKLEQRGVAGVCIEDKLFPKTNSFINGSEQPLAEIAEFCGKISAGKDAQTDSDFVIVARVEAFIAGWGLGEAIKRADAYRKAGADAILIHSALRKPDEILAFQKEWAGRSPVVIVPTKYYATPTEVFRDYKFSIVIWANHLMRSAITAMQQTAATIYKDQNLLNVEEKVASVGEVFRIQGADELEDAEKRYLPTTAAPGAIVLAASRGEELGDLTKDMPKAMVAIGGKPLAQHIVDSYRSVGVKDITIVRGYKKEAFNLLNVDYADNDNFAGTQELGSLAKAMGKIQGEVFISYGDVLFKKYIAQELIDNKADIVAVVDYDWQTSRNSARYADYVSCSEPQSTKAFYHEVRLTGIGSDMPENKRHGEWAGIIRLSAKGSAIVQSVLTELQKDKAFNTLRMSDLLRTIIEKGHDVRVVYTSRAGWLDIDNLEDVLAGGSF</sequence>
<dbReference type="PATRIC" id="fig|869212.3.peg.2353"/>
<evidence type="ECO:0000256" key="2">
    <source>
        <dbReference type="ARBA" id="ARBA00024063"/>
    </source>
</evidence>
<dbReference type="InterPro" id="IPR025877">
    <property type="entry name" value="MobA-like_NTP_Trfase"/>
</dbReference>
<dbReference type="InterPro" id="IPR039556">
    <property type="entry name" value="ICL/PEPM"/>
</dbReference>
<dbReference type="STRING" id="869212.Turpa_2340"/>
<dbReference type="GO" id="GO:0016779">
    <property type="term" value="F:nucleotidyltransferase activity"/>
    <property type="evidence" value="ECO:0007669"/>
    <property type="project" value="UniProtKB-ARBA"/>
</dbReference>
<dbReference type="GO" id="GO:0050188">
    <property type="term" value="F:phosphoenolpyruvate mutase activity"/>
    <property type="evidence" value="ECO:0007669"/>
    <property type="project" value="UniProtKB-EC"/>
</dbReference>
<name>I4B6S7_TURPD</name>
<keyword evidence="6" id="KW-1185">Reference proteome</keyword>
<evidence type="ECO:0000256" key="3">
    <source>
        <dbReference type="ARBA" id="ARBA00038455"/>
    </source>
</evidence>
<gene>
    <name evidence="5" type="ordered locus">Turpa_2340</name>
</gene>
<dbReference type="InterPro" id="IPR029044">
    <property type="entry name" value="Nucleotide-diphossugar_trans"/>
</dbReference>